<dbReference type="InterPro" id="IPR003280">
    <property type="entry name" value="2pore_dom_K_chnl"/>
</dbReference>
<keyword evidence="4" id="KW-0633">Potassium transport</keyword>
<reference evidence="18" key="1">
    <citation type="submission" date="2017-02" db="UniProtKB">
        <authorList>
            <consortium name="WormBaseParasite"/>
        </authorList>
    </citation>
    <scope>IDENTIFICATION</scope>
</reference>
<dbReference type="GO" id="GO:0030322">
    <property type="term" value="P:stabilization of membrane potential"/>
    <property type="evidence" value="ECO:0007669"/>
    <property type="project" value="TreeGrafter"/>
</dbReference>
<keyword evidence="10 13" id="KW-0472">Membrane</keyword>
<comment type="similarity">
    <text evidence="2 12">Belongs to the two pore domain potassium channel (TC 1.A.1.8) family.</text>
</comment>
<dbReference type="PRINTS" id="PR01333">
    <property type="entry name" value="2POREKCHANEL"/>
</dbReference>
<keyword evidence="17" id="KW-1185">Reference proteome</keyword>
<gene>
    <name evidence="15" type="ORF">DME_LOCUS9241</name>
</gene>
<evidence type="ECO:0000256" key="10">
    <source>
        <dbReference type="ARBA" id="ARBA00023136"/>
    </source>
</evidence>
<dbReference type="STRING" id="318479.A0A0N4UDM6"/>
<evidence type="ECO:0000256" key="5">
    <source>
        <dbReference type="ARBA" id="ARBA00022692"/>
    </source>
</evidence>
<dbReference type="Proteomes" id="UP000274756">
    <property type="component" value="Unassembled WGS sequence"/>
</dbReference>
<evidence type="ECO:0000259" key="14">
    <source>
        <dbReference type="Pfam" id="PF07885"/>
    </source>
</evidence>
<feature type="transmembrane region" description="Helical" evidence="13">
    <location>
        <begin position="225"/>
        <end position="254"/>
    </location>
</feature>
<feature type="domain" description="Potassium channel" evidence="14">
    <location>
        <begin position="174"/>
        <end position="247"/>
    </location>
</feature>
<keyword evidence="9 12" id="KW-0406">Ion transport</keyword>
<dbReference type="GO" id="GO:0015271">
    <property type="term" value="F:outward rectifier potassium channel activity"/>
    <property type="evidence" value="ECO:0007669"/>
    <property type="project" value="TreeGrafter"/>
</dbReference>
<dbReference type="SUPFAM" id="SSF81324">
    <property type="entry name" value="Voltage-gated potassium channels"/>
    <property type="match status" value="2"/>
</dbReference>
<organism evidence="16 18">
    <name type="scientific">Dracunculus medinensis</name>
    <name type="common">Guinea worm</name>
    <dbReference type="NCBI Taxonomy" id="318479"/>
    <lineage>
        <taxon>Eukaryota</taxon>
        <taxon>Metazoa</taxon>
        <taxon>Ecdysozoa</taxon>
        <taxon>Nematoda</taxon>
        <taxon>Chromadorea</taxon>
        <taxon>Rhabditida</taxon>
        <taxon>Spirurina</taxon>
        <taxon>Dracunculoidea</taxon>
        <taxon>Dracunculidae</taxon>
        <taxon>Dracunculus</taxon>
    </lineage>
</organism>
<name>A0A0N4UDM6_DRAME</name>
<comment type="subcellular location">
    <subcellularLocation>
        <location evidence="1">Membrane</location>
        <topology evidence="1">Multi-pass membrane protein</topology>
    </subcellularLocation>
</comment>
<dbReference type="PRINTS" id="PR01095">
    <property type="entry name" value="TASKCHANNEL"/>
</dbReference>
<evidence type="ECO:0000256" key="8">
    <source>
        <dbReference type="ARBA" id="ARBA00022989"/>
    </source>
</evidence>
<keyword evidence="11 12" id="KW-0407">Ion channel</keyword>
<accession>A0A0N4UDM6</accession>
<keyword evidence="7" id="KW-0630">Potassium</keyword>
<feature type="transmembrane region" description="Helical" evidence="13">
    <location>
        <begin position="164"/>
        <end position="183"/>
    </location>
</feature>
<evidence type="ECO:0000256" key="2">
    <source>
        <dbReference type="ARBA" id="ARBA00006666"/>
    </source>
</evidence>
<evidence type="ECO:0000313" key="17">
    <source>
        <dbReference type="Proteomes" id="UP000274756"/>
    </source>
</evidence>
<evidence type="ECO:0000256" key="4">
    <source>
        <dbReference type="ARBA" id="ARBA00022538"/>
    </source>
</evidence>
<keyword evidence="3 12" id="KW-0813">Transport</keyword>
<dbReference type="OrthoDB" id="297496at2759"/>
<dbReference type="GO" id="GO:0005886">
    <property type="term" value="C:plasma membrane"/>
    <property type="evidence" value="ECO:0007669"/>
    <property type="project" value="TreeGrafter"/>
</dbReference>
<evidence type="ECO:0000256" key="3">
    <source>
        <dbReference type="ARBA" id="ARBA00022448"/>
    </source>
</evidence>
<keyword evidence="6" id="KW-0631">Potassium channel</keyword>
<dbReference type="PANTHER" id="PTHR11003:SF172">
    <property type="entry name" value="TWO PORE POTASSIUM CHANNEL PROTEIN SUP-9"/>
    <property type="match status" value="1"/>
</dbReference>
<evidence type="ECO:0000256" key="7">
    <source>
        <dbReference type="ARBA" id="ARBA00022958"/>
    </source>
</evidence>
<feature type="domain" description="Potassium channel" evidence="14">
    <location>
        <begin position="70"/>
        <end position="133"/>
    </location>
</feature>
<evidence type="ECO:0000256" key="6">
    <source>
        <dbReference type="ARBA" id="ARBA00022826"/>
    </source>
</evidence>
<dbReference type="WBParaSite" id="DME_0000544201-mRNA-1">
    <property type="protein sequence ID" value="DME_0000544201-mRNA-1"/>
    <property type="gene ID" value="DME_0000544201"/>
</dbReference>
<evidence type="ECO:0000256" key="12">
    <source>
        <dbReference type="RuleBase" id="RU003857"/>
    </source>
</evidence>
<dbReference type="PANTHER" id="PTHR11003">
    <property type="entry name" value="POTASSIUM CHANNEL, SUBFAMILY K"/>
    <property type="match status" value="1"/>
</dbReference>
<dbReference type="InterPro" id="IPR003092">
    <property type="entry name" value="2pore_dom_K_chnl_TASK"/>
</dbReference>
<keyword evidence="5 12" id="KW-0812">Transmembrane</keyword>
<evidence type="ECO:0000313" key="18">
    <source>
        <dbReference type="WBParaSite" id="DME_0000544201-mRNA-1"/>
    </source>
</evidence>
<evidence type="ECO:0000256" key="11">
    <source>
        <dbReference type="ARBA" id="ARBA00023303"/>
    </source>
</evidence>
<dbReference type="EMBL" id="UYYG01001178">
    <property type="protein sequence ID" value="VDN59268.1"/>
    <property type="molecule type" value="Genomic_DNA"/>
</dbReference>
<feature type="transmembrane region" description="Helical" evidence="13">
    <location>
        <begin position="7"/>
        <end position="27"/>
    </location>
</feature>
<dbReference type="AlphaFoldDB" id="A0A0N4UDM6"/>
<dbReference type="Proteomes" id="UP000038040">
    <property type="component" value="Unplaced"/>
</dbReference>
<dbReference type="Gene3D" id="1.10.287.70">
    <property type="match status" value="1"/>
</dbReference>
<dbReference type="Pfam" id="PF07885">
    <property type="entry name" value="Ion_trans_2"/>
    <property type="match status" value="2"/>
</dbReference>
<reference evidence="15 17" key="2">
    <citation type="submission" date="2018-11" db="EMBL/GenBank/DDBJ databases">
        <authorList>
            <consortium name="Pathogen Informatics"/>
        </authorList>
    </citation>
    <scope>NUCLEOTIDE SEQUENCE [LARGE SCALE GENOMIC DNA]</scope>
</reference>
<dbReference type="InterPro" id="IPR013099">
    <property type="entry name" value="K_chnl_dom"/>
</dbReference>
<sequence length="305" mass="34455">MMDKKNIRAILLLISTITYLLFGAAIFEQLEFRSDLERREEIRLMSQKLYSKYNFTKKDYELLQTIVKKSIPYKAGLQWQFNGAFYFALVVITTVGYGHSTPETCLGRLFCMVFALAGIPLGLIMFQSIGERVNTTIAFGFKKLRSFLRSKKIFILNEISPTHLLVVSLSIGTLVIIIGTYVFHWNEGWTIFEAYYYCFITLSTIGFGDYVPLQNDGLLQKNPGYLIFTLLFIVCGLALFSASVNLLVLGFMAANANSIATSKEPPRAILFESLAASMQPSFISPMNLVASPIQERHELNFQTVC</sequence>
<feature type="transmembrane region" description="Helical" evidence="13">
    <location>
        <begin position="195"/>
        <end position="213"/>
    </location>
</feature>
<feature type="transmembrane region" description="Helical" evidence="13">
    <location>
        <begin position="79"/>
        <end position="97"/>
    </location>
</feature>
<evidence type="ECO:0000256" key="1">
    <source>
        <dbReference type="ARBA" id="ARBA00004141"/>
    </source>
</evidence>
<proteinExistence type="inferred from homology"/>
<feature type="transmembrane region" description="Helical" evidence="13">
    <location>
        <begin position="109"/>
        <end position="129"/>
    </location>
</feature>
<evidence type="ECO:0000313" key="16">
    <source>
        <dbReference type="Proteomes" id="UP000038040"/>
    </source>
</evidence>
<evidence type="ECO:0000256" key="9">
    <source>
        <dbReference type="ARBA" id="ARBA00023065"/>
    </source>
</evidence>
<keyword evidence="8 13" id="KW-1133">Transmembrane helix</keyword>
<dbReference type="GO" id="GO:0022841">
    <property type="term" value="F:potassium ion leak channel activity"/>
    <property type="evidence" value="ECO:0007669"/>
    <property type="project" value="TreeGrafter"/>
</dbReference>
<protein>
    <submittedName>
        <fullName evidence="18">Two pore potassium channel protein sup-9</fullName>
    </submittedName>
</protein>
<evidence type="ECO:0000256" key="13">
    <source>
        <dbReference type="SAM" id="Phobius"/>
    </source>
</evidence>
<dbReference type="PIRSF" id="PIRSF038061">
    <property type="entry name" value="K_channel_subfamily_K_type"/>
    <property type="match status" value="1"/>
</dbReference>
<evidence type="ECO:0000313" key="15">
    <source>
        <dbReference type="EMBL" id="VDN59268.1"/>
    </source>
</evidence>